<dbReference type="InterPro" id="IPR000866">
    <property type="entry name" value="AhpC/TSA"/>
</dbReference>
<dbReference type="Gene3D" id="3.40.30.10">
    <property type="entry name" value="Glutaredoxin"/>
    <property type="match status" value="1"/>
</dbReference>
<organism evidence="8 9">
    <name type="scientific">Candidatus Segetimicrobium genomatis</name>
    <dbReference type="NCBI Taxonomy" id="2569760"/>
    <lineage>
        <taxon>Bacteria</taxon>
        <taxon>Bacillati</taxon>
        <taxon>Candidatus Sysuimicrobiota</taxon>
        <taxon>Candidatus Sysuimicrobiia</taxon>
        <taxon>Candidatus Sysuimicrobiales</taxon>
        <taxon>Candidatus Segetimicrobiaceae</taxon>
        <taxon>Candidatus Segetimicrobium</taxon>
    </lineage>
</organism>
<dbReference type="SUPFAM" id="SSF52833">
    <property type="entry name" value="Thioredoxin-like"/>
    <property type="match status" value="1"/>
</dbReference>
<dbReference type="AlphaFoldDB" id="A0A537JM25"/>
<keyword evidence="2" id="KW-0201">Cytochrome c-type biogenesis</keyword>
<comment type="subcellular location">
    <subcellularLocation>
        <location evidence="1">Cell envelope</location>
    </subcellularLocation>
</comment>
<evidence type="ECO:0000256" key="5">
    <source>
        <dbReference type="ARBA" id="ARBA00023284"/>
    </source>
</evidence>
<evidence type="ECO:0000256" key="1">
    <source>
        <dbReference type="ARBA" id="ARBA00004196"/>
    </source>
</evidence>
<evidence type="ECO:0000259" key="7">
    <source>
        <dbReference type="PROSITE" id="PS51352"/>
    </source>
</evidence>
<comment type="caution">
    <text evidence="8">The sequence shown here is derived from an EMBL/GenBank/DDBJ whole genome shotgun (WGS) entry which is preliminary data.</text>
</comment>
<keyword evidence="6" id="KW-1133">Transmembrane helix</keyword>
<evidence type="ECO:0000256" key="4">
    <source>
        <dbReference type="ARBA" id="ARBA00023157"/>
    </source>
</evidence>
<reference evidence="8 9" key="1">
    <citation type="journal article" date="2019" name="Nat. Microbiol.">
        <title>Mediterranean grassland soil C-N compound turnover is dependent on rainfall and depth, and is mediated by genomically divergent microorganisms.</title>
        <authorList>
            <person name="Diamond S."/>
            <person name="Andeer P.F."/>
            <person name="Li Z."/>
            <person name="Crits-Christoph A."/>
            <person name="Burstein D."/>
            <person name="Anantharaman K."/>
            <person name="Lane K.R."/>
            <person name="Thomas B.C."/>
            <person name="Pan C."/>
            <person name="Northen T.R."/>
            <person name="Banfield J.F."/>
        </authorList>
    </citation>
    <scope>NUCLEOTIDE SEQUENCE [LARGE SCALE GENOMIC DNA]</scope>
    <source>
        <strain evidence="8">NP_6</strain>
    </source>
</reference>
<keyword evidence="4" id="KW-1015">Disulfide bond</keyword>
<evidence type="ECO:0000313" key="8">
    <source>
        <dbReference type="EMBL" id="TMI84574.1"/>
    </source>
</evidence>
<keyword evidence="6" id="KW-0812">Transmembrane</keyword>
<feature type="transmembrane region" description="Helical" evidence="6">
    <location>
        <begin position="14"/>
        <end position="36"/>
    </location>
</feature>
<evidence type="ECO:0000313" key="9">
    <source>
        <dbReference type="Proteomes" id="UP000318093"/>
    </source>
</evidence>
<dbReference type="GO" id="GO:0016491">
    <property type="term" value="F:oxidoreductase activity"/>
    <property type="evidence" value="ECO:0007669"/>
    <property type="project" value="InterPro"/>
</dbReference>
<proteinExistence type="predicted"/>
<dbReference type="Pfam" id="PF00578">
    <property type="entry name" value="AhpC-TSA"/>
    <property type="match status" value="1"/>
</dbReference>
<gene>
    <name evidence="8" type="ORF">E6H03_01750</name>
</gene>
<dbReference type="Proteomes" id="UP000318093">
    <property type="component" value="Unassembled WGS sequence"/>
</dbReference>
<dbReference type="InterPro" id="IPR050553">
    <property type="entry name" value="Thioredoxin_ResA/DsbE_sf"/>
</dbReference>
<dbReference type="GO" id="GO:0030313">
    <property type="term" value="C:cell envelope"/>
    <property type="evidence" value="ECO:0007669"/>
    <property type="project" value="UniProtKB-SubCell"/>
</dbReference>
<evidence type="ECO:0000256" key="6">
    <source>
        <dbReference type="SAM" id="Phobius"/>
    </source>
</evidence>
<dbReference type="CDD" id="cd02966">
    <property type="entry name" value="TlpA_like_family"/>
    <property type="match status" value="1"/>
</dbReference>
<protein>
    <submittedName>
        <fullName evidence="8">TlpA family protein disulfide reductase</fullName>
    </submittedName>
</protein>
<evidence type="ECO:0000256" key="3">
    <source>
        <dbReference type="ARBA" id="ARBA00022968"/>
    </source>
</evidence>
<dbReference type="EMBL" id="VBAN01000055">
    <property type="protein sequence ID" value="TMI84574.1"/>
    <property type="molecule type" value="Genomic_DNA"/>
</dbReference>
<dbReference type="InterPro" id="IPR013766">
    <property type="entry name" value="Thioredoxin_domain"/>
</dbReference>
<sequence>MCVPQEPPGAPRHLLFIVVVAGLASLAIAVAAWKIFSIVPNAERMPSAPSPIPSAARPVGRPAPDFTLPLFSGGTLNLHSLKGRPVVLNFWASWCIPCREETPLLVRLHKTFGPRGIVFVGMNVEDDERAARQFLRQYQVDYQAVRSMDDGLIDAYAIPGIPTTVFIGSNGVVMDKFTGGFVGPGGEKALVMRLERLLGAPQP</sequence>
<keyword evidence="6" id="KW-0472">Membrane</keyword>
<evidence type="ECO:0000256" key="2">
    <source>
        <dbReference type="ARBA" id="ARBA00022748"/>
    </source>
</evidence>
<dbReference type="GO" id="GO:0017004">
    <property type="term" value="P:cytochrome complex assembly"/>
    <property type="evidence" value="ECO:0007669"/>
    <property type="project" value="UniProtKB-KW"/>
</dbReference>
<name>A0A537JM25_9BACT</name>
<keyword evidence="3" id="KW-0735">Signal-anchor</keyword>
<keyword evidence="5" id="KW-0676">Redox-active center</keyword>
<dbReference type="GO" id="GO:0016209">
    <property type="term" value="F:antioxidant activity"/>
    <property type="evidence" value="ECO:0007669"/>
    <property type="project" value="InterPro"/>
</dbReference>
<dbReference type="InterPro" id="IPR036249">
    <property type="entry name" value="Thioredoxin-like_sf"/>
</dbReference>
<dbReference type="PANTHER" id="PTHR42852">
    <property type="entry name" value="THIOL:DISULFIDE INTERCHANGE PROTEIN DSBE"/>
    <property type="match status" value="1"/>
</dbReference>
<dbReference type="PANTHER" id="PTHR42852:SF6">
    <property type="entry name" value="THIOL:DISULFIDE INTERCHANGE PROTEIN DSBE"/>
    <property type="match status" value="1"/>
</dbReference>
<accession>A0A537JM25</accession>
<feature type="domain" description="Thioredoxin" evidence="7">
    <location>
        <begin position="57"/>
        <end position="199"/>
    </location>
</feature>
<dbReference type="PROSITE" id="PS51352">
    <property type="entry name" value="THIOREDOXIN_2"/>
    <property type="match status" value="1"/>
</dbReference>